<dbReference type="HOGENOM" id="CLU_2672111_0_0_1"/>
<sequence>MSSNSSNNLDPTLKRLRFLKKRHTSIEPIVKEVTITMTHWVVHHDCIILTTIDASRINTKSDTRQYHTITGTRDI</sequence>
<dbReference type="EMBL" id="AFWA02000008">
    <property type="protein sequence ID" value="EMR09925.1"/>
    <property type="molecule type" value="Genomic_DNA"/>
</dbReference>
<dbReference type="Proteomes" id="UP000011958">
    <property type="component" value="Unassembled WGS sequence"/>
</dbReference>
<evidence type="ECO:0000313" key="1">
    <source>
        <dbReference type="EMBL" id="EMR09925.1"/>
    </source>
</evidence>
<reference evidence="2" key="1">
    <citation type="journal article" date="2016" name="Nat. Commun.">
        <title>Genome analysis of three Pneumocystis species reveals adaptation mechanisms to life exclusively in mammalian hosts.</title>
        <authorList>
            <person name="Ma L."/>
            <person name="Chen Z."/>
            <person name="Huang D.W."/>
            <person name="Kutty G."/>
            <person name="Ishihara M."/>
            <person name="Wang H."/>
            <person name="Abouelleil A."/>
            <person name="Bishop L."/>
            <person name="Davey E."/>
            <person name="Deng R."/>
            <person name="Deng X."/>
            <person name="Fan L."/>
            <person name="Fantoni G."/>
            <person name="Fitzgerald M."/>
            <person name="Gogineni E."/>
            <person name="Goldberg J.M."/>
            <person name="Handley G."/>
            <person name="Hu X."/>
            <person name="Huber C."/>
            <person name="Jiao X."/>
            <person name="Jones K."/>
            <person name="Levin J.Z."/>
            <person name="Liu Y."/>
            <person name="Macdonald P."/>
            <person name="Melnikov A."/>
            <person name="Raley C."/>
            <person name="Sassi M."/>
            <person name="Sherman B.T."/>
            <person name="Song X."/>
            <person name="Sykes S."/>
            <person name="Tran B."/>
            <person name="Walsh L."/>
            <person name="Xia Y."/>
            <person name="Yang J."/>
            <person name="Young S."/>
            <person name="Zeng Q."/>
            <person name="Zheng X."/>
            <person name="Stephens R."/>
            <person name="Nusbaum C."/>
            <person name="Birren B.W."/>
            <person name="Azadi P."/>
            <person name="Lempicki R.A."/>
            <person name="Cuomo C.A."/>
            <person name="Kovacs J.A."/>
        </authorList>
    </citation>
    <scope>NUCLEOTIDE SEQUENCE [LARGE SCALE GENOMIC DNA]</scope>
    <source>
        <strain evidence="2">B123</strain>
    </source>
</reference>
<name>M7P7T5_PNEMU</name>
<accession>M7P7T5</accession>
<dbReference type="GeneID" id="19895378"/>
<protein>
    <submittedName>
        <fullName evidence="1">Uncharacterized protein</fullName>
    </submittedName>
</protein>
<keyword evidence="2" id="KW-1185">Reference proteome</keyword>
<comment type="caution">
    <text evidence="1">The sequence shown here is derived from an EMBL/GenBank/DDBJ whole genome shotgun (WGS) entry which is preliminary data.</text>
</comment>
<dbReference type="AlphaFoldDB" id="M7P7T5"/>
<dbReference type="VEuPathDB" id="FungiDB:PNEG_01684"/>
<evidence type="ECO:0000313" key="2">
    <source>
        <dbReference type="Proteomes" id="UP000011958"/>
    </source>
</evidence>
<dbReference type="RefSeq" id="XP_007873647.1">
    <property type="nucleotide sequence ID" value="XM_007875456.1"/>
</dbReference>
<proteinExistence type="predicted"/>
<dbReference type="OrthoDB" id="10385453at2759"/>
<organism evidence="1 2">
    <name type="scientific">Pneumocystis murina (strain B123)</name>
    <name type="common">Mouse pneumocystis pneumonia agent</name>
    <name type="synonym">Pneumocystis carinii f. sp. muris</name>
    <dbReference type="NCBI Taxonomy" id="1069680"/>
    <lineage>
        <taxon>Eukaryota</taxon>
        <taxon>Fungi</taxon>
        <taxon>Dikarya</taxon>
        <taxon>Ascomycota</taxon>
        <taxon>Taphrinomycotina</taxon>
        <taxon>Pneumocystomycetes</taxon>
        <taxon>Pneumocystaceae</taxon>
        <taxon>Pneumocystis</taxon>
    </lineage>
</organism>
<gene>
    <name evidence="1" type="ORF">PNEG_01684</name>
</gene>